<keyword evidence="7" id="KW-0464">Manganese</keyword>
<organism evidence="9">
    <name type="scientific">marine sediment metagenome</name>
    <dbReference type="NCBI Taxonomy" id="412755"/>
    <lineage>
        <taxon>unclassified sequences</taxon>
        <taxon>metagenomes</taxon>
        <taxon>ecological metagenomes</taxon>
    </lineage>
</organism>
<dbReference type="InterPro" id="IPR036025">
    <property type="entry name" value="RtcB-like_sf"/>
</dbReference>
<evidence type="ECO:0000256" key="1">
    <source>
        <dbReference type="ARBA" id="ARBA00001936"/>
    </source>
</evidence>
<name>X0ZEP9_9ZZZZ</name>
<comment type="catalytic activity">
    <reaction evidence="8">
        <text>a 3'-end 3'-phospho-ribonucleotide-RNA + a 5'-end dephospho-ribonucleoside-RNA + GTP = a ribonucleotidyl-ribonucleotide-RNA + GMP + diphosphate</text>
        <dbReference type="Rhea" id="RHEA:68076"/>
        <dbReference type="Rhea" id="RHEA-COMP:10463"/>
        <dbReference type="Rhea" id="RHEA-COMP:13936"/>
        <dbReference type="Rhea" id="RHEA-COMP:17355"/>
        <dbReference type="ChEBI" id="CHEBI:33019"/>
        <dbReference type="ChEBI" id="CHEBI:37565"/>
        <dbReference type="ChEBI" id="CHEBI:58115"/>
        <dbReference type="ChEBI" id="CHEBI:83062"/>
        <dbReference type="ChEBI" id="CHEBI:138284"/>
        <dbReference type="ChEBI" id="CHEBI:173118"/>
        <dbReference type="EC" id="6.5.1.8"/>
    </reaction>
</comment>
<evidence type="ECO:0000256" key="3">
    <source>
        <dbReference type="ARBA" id="ARBA00022598"/>
    </source>
</evidence>
<evidence type="ECO:0000256" key="5">
    <source>
        <dbReference type="ARBA" id="ARBA00022741"/>
    </source>
</evidence>
<dbReference type="GO" id="GO:0006396">
    <property type="term" value="P:RNA processing"/>
    <property type="evidence" value="ECO:0007669"/>
    <property type="project" value="InterPro"/>
</dbReference>
<dbReference type="EC" id="6.5.1.8" evidence="2"/>
<dbReference type="GO" id="GO:0170057">
    <property type="term" value="F:RNA ligase (GTP) activity"/>
    <property type="evidence" value="ECO:0007669"/>
    <property type="project" value="UniProtKB-EC"/>
</dbReference>
<dbReference type="GO" id="GO:0005525">
    <property type="term" value="F:GTP binding"/>
    <property type="evidence" value="ECO:0007669"/>
    <property type="project" value="UniProtKB-KW"/>
</dbReference>
<dbReference type="Pfam" id="PF01139">
    <property type="entry name" value="RtcB"/>
    <property type="match status" value="1"/>
</dbReference>
<evidence type="ECO:0000256" key="8">
    <source>
        <dbReference type="ARBA" id="ARBA00047746"/>
    </source>
</evidence>
<comment type="caution">
    <text evidence="9">The sequence shown here is derived from an EMBL/GenBank/DDBJ whole genome shotgun (WGS) entry which is preliminary data.</text>
</comment>
<dbReference type="AlphaFoldDB" id="X0ZEP9"/>
<keyword evidence="4" id="KW-0479">Metal-binding</keyword>
<reference evidence="9" key="1">
    <citation type="journal article" date="2014" name="Front. Microbiol.">
        <title>High frequency of phylogenetically diverse reductive dehalogenase-homologous genes in deep subseafloor sedimentary metagenomes.</title>
        <authorList>
            <person name="Kawai M."/>
            <person name="Futagami T."/>
            <person name="Toyoda A."/>
            <person name="Takaki Y."/>
            <person name="Nishi S."/>
            <person name="Hori S."/>
            <person name="Arai W."/>
            <person name="Tsubouchi T."/>
            <person name="Morono Y."/>
            <person name="Uchiyama I."/>
            <person name="Ito T."/>
            <person name="Fujiyama A."/>
            <person name="Inagaki F."/>
            <person name="Takami H."/>
        </authorList>
    </citation>
    <scope>NUCLEOTIDE SEQUENCE</scope>
    <source>
        <strain evidence="9">Expedition CK06-06</strain>
    </source>
</reference>
<dbReference type="GO" id="GO:0046872">
    <property type="term" value="F:metal ion binding"/>
    <property type="evidence" value="ECO:0007669"/>
    <property type="project" value="UniProtKB-KW"/>
</dbReference>
<evidence type="ECO:0000256" key="2">
    <source>
        <dbReference type="ARBA" id="ARBA00012726"/>
    </source>
</evidence>
<protein>
    <recommendedName>
        <fullName evidence="2">3'-phosphate/5'-hydroxy nucleic acid ligase</fullName>
        <ecNumber evidence="2">6.5.1.8</ecNumber>
    </recommendedName>
</protein>
<evidence type="ECO:0000256" key="7">
    <source>
        <dbReference type="ARBA" id="ARBA00023211"/>
    </source>
</evidence>
<dbReference type="Gene3D" id="3.90.1860.10">
    <property type="entry name" value="tRNA-splicing ligase RtcB"/>
    <property type="match status" value="1"/>
</dbReference>
<evidence type="ECO:0000256" key="4">
    <source>
        <dbReference type="ARBA" id="ARBA00022723"/>
    </source>
</evidence>
<dbReference type="EMBL" id="BART01006029">
    <property type="protein sequence ID" value="GAG56667.1"/>
    <property type="molecule type" value="Genomic_DNA"/>
</dbReference>
<proteinExistence type="predicted"/>
<sequence length="215" mass="24393">MGKENAMNLSFGSTAHGSGRVMSRTKAKKKYWGERVKNDLSKQGIMVLAADKNDDAKITHKALTDIIDKFVGEFGDQLKKWSGDVRIFRDFDQIIDEILQNGKLAEIQLKLPILKIFKKDFIKSQKQIAKKGLVLSEEDLREVKDVKPEWTAKRLPKQIITQGFLNKKEFKIAHLADGFHTIDEIAEESGRPEGEIQRIIGSLDDLGLLSFIEIK</sequence>
<keyword evidence="5" id="KW-0547">Nucleotide-binding</keyword>
<evidence type="ECO:0000256" key="6">
    <source>
        <dbReference type="ARBA" id="ARBA00023134"/>
    </source>
</evidence>
<keyword evidence="6" id="KW-0342">GTP-binding</keyword>
<gene>
    <name evidence="9" type="ORF">S01H4_13706</name>
</gene>
<evidence type="ECO:0000313" key="9">
    <source>
        <dbReference type="EMBL" id="GAG56667.1"/>
    </source>
</evidence>
<keyword evidence="3" id="KW-0436">Ligase</keyword>
<comment type="cofactor">
    <cofactor evidence="1">
        <name>Mn(2+)</name>
        <dbReference type="ChEBI" id="CHEBI:29035"/>
    </cofactor>
</comment>
<dbReference type="InterPro" id="IPR001233">
    <property type="entry name" value="RtcB"/>
</dbReference>
<accession>X0ZEP9</accession>
<dbReference type="SUPFAM" id="SSF103365">
    <property type="entry name" value="Hypothetical protein PH1602"/>
    <property type="match status" value="1"/>
</dbReference>